<dbReference type="InterPro" id="IPR046016">
    <property type="entry name" value="Dur/DurB-like"/>
</dbReference>
<protein>
    <submittedName>
        <fullName evidence="1">Uncharacterized protein</fullName>
    </submittedName>
</protein>
<comment type="caution">
    <text evidence="1">The sequence shown here is derived from an EMBL/GenBank/DDBJ whole genome shotgun (WGS) entry which is preliminary data.</text>
</comment>
<gene>
    <name evidence="1" type="ORF">Q8791_21135</name>
</gene>
<keyword evidence="2" id="KW-1185">Reference proteome</keyword>
<dbReference type="RefSeq" id="WP_330093495.1">
    <property type="nucleotide sequence ID" value="NZ_JAUZMY010000022.1"/>
</dbReference>
<reference evidence="1 2" key="1">
    <citation type="submission" date="2023-08" db="EMBL/GenBank/DDBJ databases">
        <authorList>
            <person name="Girao M."/>
            <person name="Carvalho M.F."/>
        </authorList>
    </citation>
    <scope>NUCLEOTIDE SEQUENCE [LARGE SCALE GENOMIC DNA]</scope>
    <source>
        <strain evidence="1 2">CT-R113</strain>
    </source>
</reference>
<organism evidence="1 2">
    <name type="scientific">Nocardiopsis codii</name>
    <dbReference type="NCBI Taxonomy" id="3065942"/>
    <lineage>
        <taxon>Bacteria</taxon>
        <taxon>Bacillati</taxon>
        <taxon>Actinomycetota</taxon>
        <taxon>Actinomycetes</taxon>
        <taxon>Streptosporangiales</taxon>
        <taxon>Nocardiopsidaceae</taxon>
        <taxon>Nocardiopsis</taxon>
    </lineage>
</organism>
<dbReference type="Proteomes" id="UP001356095">
    <property type="component" value="Unassembled WGS sequence"/>
</dbReference>
<sequence length="53" mass="5714">MSAQEFPRDAGSLDTTALISLGAETELASERLNLECRNTCVSGFTIRCDGYSL</sequence>
<proteinExistence type="predicted"/>
<dbReference type="EMBL" id="JAUZMY010000022">
    <property type="protein sequence ID" value="MEE2039728.1"/>
    <property type="molecule type" value="Genomic_DNA"/>
</dbReference>
<accession>A0ABU7KBW9</accession>
<evidence type="ECO:0000313" key="1">
    <source>
        <dbReference type="EMBL" id="MEE2039728.1"/>
    </source>
</evidence>
<evidence type="ECO:0000313" key="2">
    <source>
        <dbReference type="Proteomes" id="UP001356095"/>
    </source>
</evidence>
<dbReference type="Pfam" id="PF19398">
    <property type="entry name" value="DurB-like"/>
    <property type="match status" value="1"/>
</dbReference>
<name>A0ABU7KBW9_9ACTN</name>